<evidence type="ECO:0000256" key="6">
    <source>
        <dbReference type="ARBA" id="ARBA00023077"/>
    </source>
</evidence>
<feature type="domain" description="TonB-dependent receptor plug" evidence="13">
    <location>
        <begin position="26"/>
        <end position="135"/>
    </location>
</feature>
<proteinExistence type="inferred from homology"/>
<comment type="similarity">
    <text evidence="10 11">Belongs to the TonB-dependent receptor family.</text>
</comment>
<keyword evidence="2 10" id="KW-0813">Transport</keyword>
<evidence type="ECO:0000256" key="1">
    <source>
        <dbReference type="ARBA" id="ARBA00004571"/>
    </source>
</evidence>
<evidence type="ECO:0000256" key="10">
    <source>
        <dbReference type="PROSITE-ProRule" id="PRU01360"/>
    </source>
</evidence>
<dbReference type="Pfam" id="PF00593">
    <property type="entry name" value="TonB_dep_Rec_b-barrel"/>
    <property type="match status" value="1"/>
</dbReference>
<dbReference type="EMBL" id="JBHRSL010000027">
    <property type="protein sequence ID" value="MFC3053532.1"/>
    <property type="molecule type" value="Genomic_DNA"/>
</dbReference>
<evidence type="ECO:0000256" key="11">
    <source>
        <dbReference type="RuleBase" id="RU003357"/>
    </source>
</evidence>
<dbReference type="PANTHER" id="PTHR30069:SF29">
    <property type="entry name" value="HEMOGLOBIN AND HEMOGLOBIN-HAPTOGLOBIN-BINDING PROTEIN 1-RELATED"/>
    <property type="match status" value="1"/>
</dbReference>
<comment type="caution">
    <text evidence="14">The sequence shown here is derived from an EMBL/GenBank/DDBJ whole genome shotgun (WGS) entry which is preliminary data.</text>
</comment>
<evidence type="ECO:0000259" key="12">
    <source>
        <dbReference type="Pfam" id="PF00593"/>
    </source>
</evidence>
<organism evidence="14 15">
    <name type="scientific">Kordiimonas pumila</name>
    <dbReference type="NCBI Taxonomy" id="2161677"/>
    <lineage>
        <taxon>Bacteria</taxon>
        <taxon>Pseudomonadati</taxon>
        <taxon>Pseudomonadota</taxon>
        <taxon>Alphaproteobacteria</taxon>
        <taxon>Kordiimonadales</taxon>
        <taxon>Kordiimonadaceae</taxon>
        <taxon>Kordiimonas</taxon>
    </lineage>
</organism>
<dbReference type="Proteomes" id="UP001595444">
    <property type="component" value="Unassembled WGS sequence"/>
</dbReference>
<name>A0ABV7DA85_9PROT</name>
<reference evidence="15" key="1">
    <citation type="journal article" date="2019" name="Int. J. Syst. Evol. Microbiol.">
        <title>The Global Catalogue of Microorganisms (GCM) 10K type strain sequencing project: providing services to taxonomists for standard genome sequencing and annotation.</title>
        <authorList>
            <consortium name="The Broad Institute Genomics Platform"/>
            <consortium name="The Broad Institute Genome Sequencing Center for Infectious Disease"/>
            <person name="Wu L."/>
            <person name="Ma J."/>
        </authorList>
    </citation>
    <scope>NUCLEOTIDE SEQUENCE [LARGE SCALE GENOMIC DNA]</scope>
    <source>
        <strain evidence="15">KCTC 62164</strain>
    </source>
</reference>
<evidence type="ECO:0000313" key="15">
    <source>
        <dbReference type="Proteomes" id="UP001595444"/>
    </source>
</evidence>
<keyword evidence="5" id="KW-0732">Signal</keyword>
<sequence>MFATTLPADEIHVTATPVSLGGVSAAYGIQTLTDEDLNESPELRLDEKLATLPAFSLFRRSGSQISHPTSQGVTLRSIGPNGAGRTLVLLDGVPQGDPFGGWVNWARLPLIDIETIDIVKGGGTGPWGNGALAGVILMNTRTPEEPETRFEGSYGSFNTVDVTGSTFVGQNGNGISLSANYYNSDGAYIVDKAQRGAADTRASGEGGWMRLKATTALGDRYRVSFTGGFSDEDNLNGTAYTGNGTRVWEGAVGLERIAEAGEWAAEANIYVRDQSFYSRFSGVSDDRQTETPALDQYDVPATAKGANLALRKQLTESFLFEMGGDIRRTKGATNEQYFYSGGEFIRDRSAGGVQTLGGIFTEAAITVTPKLDVSVGLRLDYWKNSGGYRREADLTINDLILDETYVGDSDVLPGGRAAFNWHMTDSISSFGSVYSGVRAPSLNELYRPFRVGSDITEANASLDIEKLYGAELGMQYQSKDGLQAKVTYFRNWLNDGVGNITLASTGGFYAPLGIFVPAGGSLSQRRNVDRVIVDGIEVDISIPVTEAVTLDTAYFWNNARISKNADDQGLVGNRLAQTAQHSGYLAIRWTPADAWLVRVSADIASKQYDDDQNSRVLPGYVTADVFISYALSTDMRVYVAGQNIFDKKVLTGLRSNGLQSIAEPANFRVGIKSVF</sequence>
<evidence type="ECO:0000256" key="2">
    <source>
        <dbReference type="ARBA" id="ARBA00022448"/>
    </source>
</evidence>
<evidence type="ECO:0000256" key="5">
    <source>
        <dbReference type="ARBA" id="ARBA00022729"/>
    </source>
</evidence>
<keyword evidence="9 10" id="KW-0998">Cell outer membrane</keyword>
<dbReference type="Gene3D" id="2.170.130.10">
    <property type="entry name" value="TonB-dependent receptor, plug domain"/>
    <property type="match status" value="1"/>
</dbReference>
<keyword evidence="8 14" id="KW-0675">Receptor</keyword>
<dbReference type="RefSeq" id="WP_194215514.1">
    <property type="nucleotide sequence ID" value="NZ_CP061205.1"/>
</dbReference>
<dbReference type="Pfam" id="PF07715">
    <property type="entry name" value="Plug"/>
    <property type="match status" value="1"/>
</dbReference>
<evidence type="ECO:0000256" key="7">
    <source>
        <dbReference type="ARBA" id="ARBA00023136"/>
    </source>
</evidence>
<evidence type="ECO:0000256" key="4">
    <source>
        <dbReference type="ARBA" id="ARBA00022692"/>
    </source>
</evidence>
<keyword evidence="15" id="KW-1185">Reference proteome</keyword>
<accession>A0ABV7DA85</accession>
<dbReference type="Gene3D" id="2.40.170.20">
    <property type="entry name" value="TonB-dependent receptor, beta-barrel domain"/>
    <property type="match status" value="1"/>
</dbReference>
<feature type="domain" description="TonB-dependent receptor-like beta-barrel" evidence="12">
    <location>
        <begin position="195"/>
        <end position="644"/>
    </location>
</feature>
<evidence type="ECO:0000256" key="8">
    <source>
        <dbReference type="ARBA" id="ARBA00023170"/>
    </source>
</evidence>
<gene>
    <name evidence="14" type="ORF">ACFOKA_16655</name>
</gene>
<dbReference type="InterPro" id="IPR037066">
    <property type="entry name" value="Plug_dom_sf"/>
</dbReference>
<keyword evidence="7 10" id="KW-0472">Membrane</keyword>
<keyword evidence="4 10" id="KW-0812">Transmembrane</keyword>
<dbReference type="InterPro" id="IPR039426">
    <property type="entry name" value="TonB-dep_rcpt-like"/>
</dbReference>
<evidence type="ECO:0000256" key="9">
    <source>
        <dbReference type="ARBA" id="ARBA00023237"/>
    </source>
</evidence>
<evidence type="ECO:0000256" key="3">
    <source>
        <dbReference type="ARBA" id="ARBA00022452"/>
    </source>
</evidence>
<dbReference type="InterPro" id="IPR036942">
    <property type="entry name" value="Beta-barrel_TonB_sf"/>
</dbReference>
<dbReference type="InterPro" id="IPR012910">
    <property type="entry name" value="Plug_dom"/>
</dbReference>
<keyword evidence="6 11" id="KW-0798">TonB box</keyword>
<evidence type="ECO:0000259" key="13">
    <source>
        <dbReference type="Pfam" id="PF07715"/>
    </source>
</evidence>
<dbReference type="InterPro" id="IPR000531">
    <property type="entry name" value="Beta-barrel_TonB"/>
</dbReference>
<dbReference type="PROSITE" id="PS52016">
    <property type="entry name" value="TONB_DEPENDENT_REC_3"/>
    <property type="match status" value="1"/>
</dbReference>
<protein>
    <submittedName>
        <fullName evidence="14">TonB-dependent receptor</fullName>
    </submittedName>
</protein>
<dbReference type="PANTHER" id="PTHR30069">
    <property type="entry name" value="TONB-DEPENDENT OUTER MEMBRANE RECEPTOR"/>
    <property type="match status" value="1"/>
</dbReference>
<dbReference type="SUPFAM" id="SSF56935">
    <property type="entry name" value="Porins"/>
    <property type="match status" value="1"/>
</dbReference>
<evidence type="ECO:0000313" key="14">
    <source>
        <dbReference type="EMBL" id="MFC3053532.1"/>
    </source>
</evidence>
<keyword evidence="3 10" id="KW-1134">Transmembrane beta strand</keyword>
<comment type="subcellular location">
    <subcellularLocation>
        <location evidence="1 10">Cell outer membrane</location>
        <topology evidence="1 10">Multi-pass membrane protein</topology>
    </subcellularLocation>
</comment>